<accession>A0ACC0YGY9</accession>
<reference evidence="2" key="1">
    <citation type="journal article" date="2023" name="G3 (Bethesda)">
        <title>Genome assembly and association tests identify interacting loci associated with vigor, precocity, and sex in interspecific pistachio rootstocks.</title>
        <authorList>
            <person name="Palmer W."/>
            <person name="Jacygrad E."/>
            <person name="Sagayaradj S."/>
            <person name="Cavanaugh K."/>
            <person name="Han R."/>
            <person name="Bertier L."/>
            <person name="Beede B."/>
            <person name="Kafkas S."/>
            <person name="Golino D."/>
            <person name="Preece J."/>
            <person name="Michelmore R."/>
        </authorList>
    </citation>
    <scope>NUCLEOTIDE SEQUENCE [LARGE SCALE GENOMIC DNA]</scope>
</reference>
<protein>
    <submittedName>
        <fullName evidence="1">Uncharacterized protein</fullName>
    </submittedName>
</protein>
<gene>
    <name evidence="1" type="ORF">Pint_24882</name>
</gene>
<organism evidence="1 2">
    <name type="scientific">Pistacia integerrima</name>
    <dbReference type="NCBI Taxonomy" id="434235"/>
    <lineage>
        <taxon>Eukaryota</taxon>
        <taxon>Viridiplantae</taxon>
        <taxon>Streptophyta</taxon>
        <taxon>Embryophyta</taxon>
        <taxon>Tracheophyta</taxon>
        <taxon>Spermatophyta</taxon>
        <taxon>Magnoliopsida</taxon>
        <taxon>eudicotyledons</taxon>
        <taxon>Gunneridae</taxon>
        <taxon>Pentapetalae</taxon>
        <taxon>rosids</taxon>
        <taxon>malvids</taxon>
        <taxon>Sapindales</taxon>
        <taxon>Anacardiaceae</taxon>
        <taxon>Pistacia</taxon>
    </lineage>
</organism>
<dbReference type="EMBL" id="CM047742">
    <property type="protein sequence ID" value="KAJ0035407.1"/>
    <property type="molecule type" value="Genomic_DNA"/>
</dbReference>
<name>A0ACC0YGY9_9ROSI</name>
<comment type="caution">
    <text evidence="1">The sequence shown here is derived from an EMBL/GenBank/DDBJ whole genome shotgun (WGS) entry which is preliminary data.</text>
</comment>
<keyword evidence="2" id="KW-1185">Reference proteome</keyword>
<sequence length="361" mass="39782">MIESRNICHERIFNTMIPLALTKHICFCFQVTSCKHEYHLQCILEWSQRSKECPICWQLFVLQDPASQELLAAVESERCSKSRNIASSVPPPFHQEFDFGLDPTYMDYAEIEERVMRHLATARYFRRREMQRAAGLDPSQVLVSSSAANAPGMLSSNTTSPDSSHLSSEEDSPTSGIQSAASIPPSSSLSGTAVTRDDPFRPRVLFRQPQPDSPRRSNPTEILSLSDSIKSKWSAASARYKESISKSTRGLKERLVARNNSVKELSKEVQREMSAGIAGVAKMIERLDLASKRTGTSVPTPGCTVGTSSVVFKGKGVQESAINKKSGEVSPDISSDAPPYISGTNPGQLETGYNTFLIMRL</sequence>
<dbReference type="Proteomes" id="UP001163603">
    <property type="component" value="Chromosome 7"/>
</dbReference>
<evidence type="ECO:0000313" key="2">
    <source>
        <dbReference type="Proteomes" id="UP001163603"/>
    </source>
</evidence>
<proteinExistence type="predicted"/>
<evidence type="ECO:0000313" key="1">
    <source>
        <dbReference type="EMBL" id="KAJ0035407.1"/>
    </source>
</evidence>